<name>A0ABR5YBX9_9SPHN</name>
<proteinExistence type="predicted"/>
<organism evidence="1 2">
    <name type="scientific">Sphingomonas hankookensis</name>
    <dbReference type="NCBI Taxonomy" id="563996"/>
    <lineage>
        <taxon>Bacteria</taxon>
        <taxon>Pseudomonadati</taxon>
        <taxon>Pseudomonadota</taxon>
        <taxon>Alphaproteobacteria</taxon>
        <taxon>Sphingomonadales</taxon>
        <taxon>Sphingomonadaceae</taxon>
        <taxon>Sphingomonas</taxon>
    </lineage>
</organism>
<evidence type="ECO:0000313" key="1">
    <source>
        <dbReference type="EMBL" id="KZE14677.1"/>
    </source>
</evidence>
<protein>
    <submittedName>
        <fullName evidence="1">Uncharacterized protein</fullName>
    </submittedName>
</protein>
<comment type="caution">
    <text evidence="1">The sequence shown here is derived from an EMBL/GenBank/DDBJ whole genome shotgun (WGS) entry which is preliminary data.</text>
</comment>
<dbReference type="EMBL" id="LQQO01000015">
    <property type="protein sequence ID" value="KZE14677.1"/>
    <property type="molecule type" value="Genomic_DNA"/>
</dbReference>
<sequence>MIGALERAEALGERRAVVVRERVAAAAEEVPGVAAEVVGDGVVLSGRSLVRRTVSDPRLQAVAGWGR</sequence>
<dbReference type="Proteomes" id="UP000076609">
    <property type="component" value="Unassembled WGS sequence"/>
</dbReference>
<reference evidence="2" key="1">
    <citation type="submission" date="2016-01" db="EMBL/GenBank/DDBJ databases">
        <title>Draft genome of Chromobacterium sp. F49.</title>
        <authorList>
            <person name="Hong K.W."/>
        </authorList>
    </citation>
    <scope>NUCLEOTIDE SEQUENCE [LARGE SCALE GENOMIC DNA]</scope>
    <source>
        <strain evidence="2">CN3</strain>
    </source>
</reference>
<dbReference type="RefSeq" id="WP_066690106.1">
    <property type="nucleotide sequence ID" value="NZ_CP117025.1"/>
</dbReference>
<gene>
    <name evidence="1" type="ORF">AVT10_14600</name>
</gene>
<accession>A0ABR5YBX9</accession>
<evidence type="ECO:0000313" key="2">
    <source>
        <dbReference type="Proteomes" id="UP000076609"/>
    </source>
</evidence>
<keyword evidence="2" id="KW-1185">Reference proteome</keyword>